<evidence type="ECO:0000259" key="7">
    <source>
        <dbReference type="PROSITE" id="PS50893"/>
    </source>
</evidence>
<protein>
    <submittedName>
        <fullName evidence="8">Phosphonate ABC transporter ATP-binding protein</fullName>
    </submittedName>
</protein>
<dbReference type="GO" id="GO:0016020">
    <property type="term" value="C:membrane"/>
    <property type="evidence" value="ECO:0007669"/>
    <property type="project" value="InterPro"/>
</dbReference>
<dbReference type="InterPro" id="IPR003439">
    <property type="entry name" value="ABC_transporter-like_ATP-bd"/>
</dbReference>
<keyword evidence="9" id="KW-1185">Reference proteome</keyword>
<organism evidence="8 9">
    <name type="scientific">Thioclava dalianensis</name>
    <dbReference type="NCBI Taxonomy" id="1185766"/>
    <lineage>
        <taxon>Bacteria</taxon>
        <taxon>Pseudomonadati</taxon>
        <taxon>Pseudomonadota</taxon>
        <taxon>Alphaproteobacteria</taxon>
        <taxon>Rhodobacterales</taxon>
        <taxon>Paracoccaceae</taxon>
        <taxon>Thioclava</taxon>
    </lineage>
</organism>
<evidence type="ECO:0000313" key="9">
    <source>
        <dbReference type="Proteomes" id="UP000027725"/>
    </source>
</evidence>
<dbReference type="NCBIfam" id="TIGR02315">
    <property type="entry name" value="ABC_phnC"/>
    <property type="match status" value="1"/>
</dbReference>
<keyword evidence="1" id="KW-0813">Transport</keyword>
<keyword evidence="2" id="KW-1003">Cell membrane</keyword>
<dbReference type="PROSITE" id="PS00211">
    <property type="entry name" value="ABC_TRANSPORTER_1"/>
    <property type="match status" value="1"/>
</dbReference>
<dbReference type="CDD" id="cd03256">
    <property type="entry name" value="ABC_PhnC_transporter"/>
    <property type="match status" value="1"/>
</dbReference>
<gene>
    <name evidence="8" type="ORF">DL1_18325</name>
</gene>
<dbReference type="EMBL" id="JHEH01000063">
    <property type="protein sequence ID" value="KEP67888.1"/>
    <property type="molecule type" value="Genomic_DNA"/>
</dbReference>
<feature type="domain" description="ABC transporter" evidence="7">
    <location>
        <begin position="2"/>
        <end position="246"/>
    </location>
</feature>
<accession>A0A074TFT4</accession>
<dbReference type="AlphaFoldDB" id="A0A074TFT4"/>
<evidence type="ECO:0000256" key="5">
    <source>
        <dbReference type="ARBA" id="ARBA00022967"/>
    </source>
</evidence>
<dbReference type="RefSeq" id="WP_038069997.1">
    <property type="nucleotide sequence ID" value="NZ_FOVB01000016.1"/>
</dbReference>
<evidence type="ECO:0000313" key="8">
    <source>
        <dbReference type="EMBL" id="KEP67888.1"/>
    </source>
</evidence>
<evidence type="ECO:0000256" key="4">
    <source>
        <dbReference type="ARBA" id="ARBA00022840"/>
    </source>
</evidence>
<keyword evidence="5" id="KW-1278">Translocase</keyword>
<dbReference type="STRING" id="1185766.SAMN05216224_1164"/>
<dbReference type="PANTHER" id="PTHR43166:SF6">
    <property type="entry name" value="PHOSPHONATES IMPORT ATP-BINDING PROTEIN PHNC"/>
    <property type="match status" value="1"/>
</dbReference>
<reference evidence="8 9" key="1">
    <citation type="submission" date="2014-03" db="EMBL/GenBank/DDBJ databases">
        <title>The draft genome sequence of Thioclava dalianensis DLFJ1-1.</title>
        <authorList>
            <person name="Lai Q."/>
            <person name="Shao Z."/>
        </authorList>
    </citation>
    <scope>NUCLEOTIDE SEQUENCE [LARGE SCALE GENOMIC DNA]</scope>
    <source>
        <strain evidence="8 9">DLFJ1-1</strain>
    </source>
</reference>
<dbReference type="InterPro" id="IPR017871">
    <property type="entry name" value="ABC_transporter-like_CS"/>
</dbReference>
<dbReference type="Gene3D" id="3.40.50.300">
    <property type="entry name" value="P-loop containing nucleotide triphosphate hydrolases"/>
    <property type="match status" value="1"/>
</dbReference>
<dbReference type="InterPro" id="IPR050086">
    <property type="entry name" value="MetN_ABC_transporter-like"/>
</dbReference>
<dbReference type="PANTHER" id="PTHR43166">
    <property type="entry name" value="AMINO ACID IMPORT ATP-BINDING PROTEIN"/>
    <property type="match status" value="1"/>
</dbReference>
<dbReference type="SUPFAM" id="SSF52540">
    <property type="entry name" value="P-loop containing nucleoside triphosphate hydrolases"/>
    <property type="match status" value="1"/>
</dbReference>
<dbReference type="InterPro" id="IPR003593">
    <property type="entry name" value="AAA+_ATPase"/>
</dbReference>
<dbReference type="Proteomes" id="UP000027725">
    <property type="component" value="Unassembled WGS sequence"/>
</dbReference>
<dbReference type="PROSITE" id="PS50893">
    <property type="entry name" value="ABC_TRANSPORTER_2"/>
    <property type="match status" value="1"/>
</dbReference>
<dbReference type="GO" id="GO:0005524">
    <property type="term" value="F:ATP binding"/>
    <property type="evidence" value="ECO:0007669"/>
    <property type="project" value="UniProtKB-KW"/>
</dbReference>
<evidence type="ECO:0000256" key="2">
    <source>
        <dbReference type="ARBA" id="ARBA00022475"/>
    </source>
</evidence>
<dbReference type="Pfam" id="PF00005">
    <property type="entry name" value="ABC_tran"/>
    <property type="match status" value="1"/>
</dbReference>
<evidence type="ECO:0000256" key="3">
    <source>
        <dbReference type="ARBA" id="ARBA00022741"/>
    </source>
</evidence>
<keyword evidence="6" id="KW-0472">Membrane</keyword>
<dbReference type="eggNOG" id="COG3638">
    <property type="taxonomic scope" value="Bacteria"/>
</dbReference>
<dbReference type="GO" id="GO:0016887">
    <property type="term" value="F:ATP hydrolysis activity"/>
    <property type="evidence" value="ECO:0007669"/>
    <property type="project" value="InterPro"/>
</dbReference>
<dbReference type="OrthoDB" id="9802264at2"/>
<sequence>MLQLKKLVKTYRTGDQALKMIDLEVPDGQVLALIGPSGAGKSTMIRCINRLVEPSSGEVWLDETELTRLGAGALRRARRKMGMIFQEYALVERLTVMENVLSGRLGYVGFWRSLARRYPQKDVDEAFRLLDRVGLLHMADKRADELSGGQRQRIGICRALIQDPKLLLVDEPTASLDPKTSRQIMRLICELCAERGLAAIINIHDVALAQMFVSRVVGLRFGEIVFDGGPTELSPDKLTEIYGEEDWEATIETVEDETEEAAPVAAVAP</sequence>
<keyword evidence="4 8" id="KW-0067">ATP-binding</keyword>
<dbReference type="InterPro" id="IPR027417">
    <property type="entry name" value="P-loop_NTPase"/>
</dbReference>
<dbReference type="GO" id="GO:0015416">
    <property type="term" value="F:ABC-type phosphonate transporter activity"/>
    <property type="evidence" value="ECO:0007669"/>
    <property type="project" value="InterPro"/>
</dbReference>
<evidence type="ECO:0000256" key="6">
    <source>
        <dbReference type="ARBA" id="ARBA00023136"/>
    </source>
</evidence>
<dbReference type="SMART" id="SM00382">
    <property type="entry name" value="AAA"/>
    <property type="match status" value="1"/>
</dbReference>
<keyword evidence="3" id="KW-0547">Nucleotide-binding</keyword>
<comment type="caution">
    <text evidence="8">The sequence shown here is derived from an EMBL/GenBank/DDBJ whole genome shotgun (WGS) entry which is preliminary data.</text>
</comment>
<dbReference type="InterPro" id="IPR012693">
    <property type="entry name" value="ABC_transpr_PhnC"/>
</dbReference>
<evidence type="ECO:0000256" key="1">
    <source>
        <dbReference type="ARBA" id="ARBA00022448"/>
    </source>
</evidence>
<proteinExistence type="predicted"/>
<name>A0A074TFT4_9RHOB</name>